<reference evidence="3" key="1">
    <citation type="submission" date="2014-03" db="EMBL/GenBank/DDBJ databases">
        <title>The Genome Sequence of Puccinia striiformis f. sp. tritici PST-78.</title>
        <authorList>
            <consortium name="The Broad Institute Genome Sequencing Platform"/>
            <person name="Cuomo C."/>
            <person name="Hulbert S."/>
            <person name="Chen X."/>
            <person name="Walker B."/>
            <person name="Young S.K."/>
            <person name="Zeng Q."/>
            <person name="Gargeya S."/>
            <person name="Fitzgerald M."/>
            <person name="Haas B."/>
            <person name="Abouelleil A."/>
            <person name="Alvarado L."/>
            <person name="Arachchi H.M."/>
            <person name="Berlin A.M."/>
            <person name="Chapman S.B."/>
            <person name="Goldberg J."/>
            <person name="Griggs A."/>
            <person name="Gujja S."/>
            <person name="Hansen M."/>
            <person name="Howarth C."/>
            <person name="Imamovic A."/>
            <person name="Larimer J."/>
            <person name="McCowan C."/>
            <person name="Montmayeur A."/>
            <person name="Murphy C."/>
            <person name="Neiman D."/>
            <person name="Pearson M."/>
            <person name="Priest M."/>
            <person name="Roberts A."/>
            <person name="Saif S."/>
            <person name="Shea T."/>
            <person name="Sisk P."/>
            <person name="Sykes S."/>
            <person name="Wortman J."/>
            <person name="Nusbaum C."/>
            <person name="Birren B."/>
        </authorList>
    </citation>
    <scope>NUCLEOTIDE SEQUENCE [LARGE SCALE GENOMIC DNA]</scope>
    <source>
        <strain evidence="3">race PST-78</strain>
    </source>
</reference>
<dbReference type="AlphaFoldDB" id="A0A0L0UHZ0"/>
<dbReference type="STRING" id="1165861.A0A0L0UHZ0"/>
<dbReference type="Proteomes" id="UP000054564">
    <property type="component" value="Unassembled WGS sequence"/>
</dbReference>
<name>A0A0L0UHZ0_9BASI</name>
<dbReference type="Pfam" id="PF20231">
    <property type="entry name" value="DUF6589"/>
    <property type="match status" value="1"/>
</dbReference>
<keyword evidence="3" id="KW-1185">Reference proteome</keyword>
<organism evidence="2 3">
    <name type="scientific">Puccinia striiformis f. sp. tritici PST-78</name>
    <dbReference type="NCBI Taxonomy" id="1165861"/>
    <lineage>
        <taxon>Eukaryota</taxon>
        <taxon>Fungi</taxon>
        <taxon>Dikarya</taxon>
        <taxon>Basidiomycota</taxon>
        <taxon>Pucciniomycotina</taxon>
        <taxon>Pucciniomycetes</taxon>
        <taxon>Pucciniales</taxon>
        <taxon>Pucciniaceae</taxon>
        <taxon>Puccinia</taxon>
    </lineage>
</organism>
<evidence type="ECO:0000313" key="3">
    <source>
        <dbReference type="Proteomes" id="UP000054564"/>
    </source>
</evidence>
<proteinExistence type="predicted"/>
<feature type="non-terminal residue" evidence="2">
    <location>
        <position position="129"/>
    </location>
</feature>
<evidence type="ECO:0000313" key="2">
    <source>
        <dbReference type="EMBL" id="KNE86648.1"/>
    </source>
</evidence>
<dbReference type="InterPro" id="IPR046496">
    <property type="entry name" value="DUF6589"/>
</dbReference>
<dbReference type="EMBL" id="AJIL01008760">
    <property type="protein sequence ID" value="KNE86648.1"/>
    <property type="molecule type" value="Genomic_DNA"/>
</dbReference>
<feature type="domain" description="DUF6589" evidence="1">
    <location>
        <begin position="2"/>
        <end position="109"/>
    </location>
</feature>
<gene>
    <name evidence="2" type="ORF">PSTG_19989</name>
</gene>
<protein>
    <recommendedName>
        <fullName evidence="1">DUF6589 domain-containing protein</fullName>
    </recommendedName>
</protein>
<accession>A0A0L0UHZ0</accession>
<evidence type="ECO:0000259" key="1">
    <source>
        <dbReference type="Pfam" id="PF20231"/>
    </source>
</evidence>
<sequence length="129" mass="14681">MAGELGTIQNFNSLRSQRAPSPYGQDSLHNVIFQLGASHTMWNIASTIFTHHFGDSSDQSDTGAWQYLEALGFPSEKAIQKKDFTLMINQMEKILEATFYYCLRVIMKNETEMLGDELVTLPTERWNAI</sequence>
<comment type="caution">
    <text evidence="2">The sequence shown here is derived from an EMBL/GenBank/DDBJ whole genome shotgun (WGS) entry which is preliminary data.</text>
</comment>